<evidence type="ECO:0008006" key="4">
    <source>
        <dbReference type="Google" id="ProtNLM"/>
    </source>
</evidence>
<reference evidence="2 3" key="1">
    <citation type="submission" date="2021-08" db="EMBL/GenBank/DDBJ databases">
        <title>Draft Genome Sequence of Phanerochaete sordida strain YK-624.</title>
        <authorList>
            <person name="Mori T."/>
            <person name="Dohra H."/>
            <person name="Suzuki T."/>
            <person name="Kawagishi H."/>
            <person name="Hirai H."/>
        </authorList>
    </citation>
    <scope>NUCLEOTIDE SEQUENCE [LARGE SCALE GENOMIC DNA]</scope>
    <source>
        <strain evidence="2 3">YK-624</strain>
    </source>
</reference>
<dbReference type="OrthoDB" id="10693689at2759"/>
<dbReference type="Proteomes" id="UP000703269">
    <property type="component" value="Unassembled WGS sequence"/>
</dbReference>
<feature type="compositionally biased region" description="Basic and acidic residues" evidence="1">
    <location>
        <begin position="511"/>
        <end position="528"/>
    </location>
</feature>
<keyword evidence="3" id="KW-1185">Reference proteome</keyword>
<sequence length="528" mass="58418">MPTATGADLPSEIIAKILGNFMNAVILASDKTIRRQKHELVAPSLVCRFWTECIRPALFRDITVRNASDVSFLEDIVCSPRFSDSSLNSAIKNIRAQHWFPPIEEPWLHRLQTIMARLPETQFSCHLWRETTEGSPRSAPIRWPPFAALPRVPPFLFGLRLNTIQLTGSELKRPVELVRLVHSFPTLQECYCSQLKFRDPSPVIQARRTLRKVPRALWRCEIMECADMSPSAQARLALDVLAAVPRLGLAAAEDQWTALLDALLASVPSGFRQATVELYQLGGERLEGNAPGKVLVAFSPAEHQDSDEFLANVWVERTRAEDAAAYISKIWLAGGCAVAEDPGHCPSFDGLRAAAGSAHFQTLDFSVRNGNARDVQGLRSLLRSVLRREQLAWALERGALRLLLCGETETSWEQIAYYDSGAILSVLADRSFPTIDDTPPTLDDDEYAEYLSLFFEQDMDDYLHRLPALRTERAAAAAGARSSKQTSGSPEDQDAAPLALHTTSAGGLGDEDGKGTEGRDVDDRRAES</sequence>
<evidence type="ECO:0000256" key="1">
    <source>
        <dbReference type="SAM" id="MobiDB-lite"/>
    </source>
</evidence>
<evidence type="ECO:0000313" key="3">
    <source>
        <dbReference type="Proteomes" id="UP000703269"/>
    </source>
</evidence>
<name>A0A9P3G9A3_9APHY</name>
<accession>A0A9P3G9A3</accession>
<evidence type="ECO:0000313" key="2">
    <source>
        <dbReference type="EMBL" id="GJE90179.1"/>
    </source>
</evidence>
<organism evidence="2 3">
    <name type="scientific">Phanerochaete sordida</name>
    <dbReference type="NCBI Taxonomy" id="48140"/>
    <lineage>
        <taxon>Eukaryota</taxon>
        <taxon>Fungi</taxon>
        <taxon>Dikarya</taxon>
        <taxon>Basidiomycota</taxon>
        <taxon>Agaricomycotina</taxon>
        <taxon>Agaricomycetes</taxon>
        <taxon>Polyporales</taxon>
        <taxon>Phanerochaetaceae</taxon>
        <taxon>Phanerochaete</taxon>
    </lineage>
</organism>
<dbReference type="EMBL" id="BPQB01000015">
    <property type="protein sequence ID" value="GJE90179.1"/>
    <property type="molecule type" value="Genomic_DNA"/>
</dbReference>
<feature type="region of interest" description="Disordered" evidence="1">
    <location>
        <begin position="476"/>
        <end position="528"/>
    </location>
</feature>
<proteinExistence type="predicted"/>
<protein>
    <recommendedName>
        <fullName evidence="4">F-box domain-containing protein</fullName>
    </recommendedName>
</protein>
<dbReference type="AlphaFoldDB" id="A0A9P3G9A3"/>
<gene>
    <name evidence="2" type="ORF">PsYK624_063050</name>
</gene>
<comment type="caution">
    <text evidence="2">The sequence shown here is derived from an EMBL/GenBank/DDBJ whole genome shotgun (WGS) entry which is preliminary data.</text>
</comment>